<feature type="compositionally biased region" description="Low complexity" evidence="3">
    <location>
        <begin position="657"/>
        <end position="672"/>
    </location>
</feature>
<dbReference type="PANTHER" id="PTHR46093:SF18">
    <property type="entry name" value="FIBRONECTIN TYPE-III DOMAIN-CONTAINING PROTEIN"/>
    <property type="match status" value="1"/>
</dbReference>
<dbReference type="EMBL" id="LFJN01000030">
    <property type="protein sequence ID" value="KPI36609.1"/>
    <property type="molecule type" value="Genomic_DNA"/>
</dbReference>
<feature type="compositionally biased region" description="Basic and acidic residues" evidence="3">
    <location>
        <begin position="14"/>
        <end position="37"/>
    </location>
</feature>
<dbReference type="OrthoDB" id="10251809at2759"/>
<feature type="region of interest" description="Disordered" evidence="3">
    <location>
        <begin position="1"/>
        <end position="69"/>
    </location>
</feature>
<evidence type="ECO:0000256" key="2">
    <source>
        <dbReference type="ARBA" id="ARBA00022737"/>
    </source>
</evidence>
<name>A0A0N0NJG6_9EURO</name>
<dbReference type="InterPro" id="IPR015915">
    <property type="entry name" value="Kelch-typ_b-propeller"/>
</dbReference>
<feature type="compositionally biased region" description="Polar residues" evidence="3">
    <location>
        <begin position="56"/>
        <end position="65"/>
    </location>
</feature>
<protein>
    <recommendedName>
        <fullName evidence="7">Kelch repeat-containing protein</fullName>
    </recommendedName>
</protein>
<evidence type="ECO:0008006" key="7">
    <source>
        <dbReference type="Google" id="ProtNLM"/>
    </source>
</evidence>
<evidence type="ECO:0000256" key="3">
    <source>
        <dbReference type="SAM" id="MobiDB-lite"/>
    </source>
</evidence>
<dbReference type="AlphaFoldDB" id="A0A0N0NJG6"/>
<proteinExistence type="predicted"/>
<dbReference type="STRING" id="1664694.A0A0N0NJG6"/>
<evidence type="ECO:0000313" key="6">
    <source>
        <dbReference type="Proteomes" id="UP000038010"/>
    </source>
</evidence>
<dbReference type="Gene3D" id="2.120.10.80">
    <property type="entry name" value="Kelch-type beta propeller"/>
    <property type="match status" value="2"/>
</dbReference>
<sequence>MATATQIPATRSQDPTERPRMNQYDSPHEGDAEHSLRDVPSSLSSASSDKPLLPSAVSSTSSIDLTSEKPPRRRSSVFFEEGLKGEDAIVDARVRRLSRPSLRVRFRSKTDIFERPADADDIPIPVNEMPALFPTFQRLLFFVLVLVVFVPSFGGSSFFKAGITPIGAKAGVVRVPIEKQTKALPAVQKRQDTSTDTCKRWSGQSAVVNGTMYYYGGRASTSADQTQNEWNNDFLALDLTKTWQISTPSLTGLPKPSGVPAVSLGYLWNDYNNLYLYGGQFSDSPAESPAPFSVWQYDIAGSSWTELDNDETAGGENAEASGQTVQRAAEGAGITIPSLGRGYYFGGHLDGYTVEGWSQSVARVYLTSLLEYTFPGYSNKAVNNGAAAGSGGQFRNITKGGVQGSAGFPERADGTLVYIPGYGAEGILLGLAGGNNATFTQLNIIDVYDIATSSWYRQATSGPSPKVRVNPCAVVASSADGSSTNMYMFGGQDLKEGSQTQYNDMWILSVPSFTWIEVDMSEQSVPPARAGHLCAAWNSQMIVWGGVGSELSCDSPGIYVFNMSSLAWQNQYTALEGGMDDKLNRQTAQDDDAGALEGSYGYGVPGQVQSVIGGNAVGAATVTEPVQTPTAGPMATGEPKTYTITGADGSVATETTVPGSGAGPVSSGGSSSSSNAGAIAGGVIAGVLFIIALYLGWCVYVYRKQLKVYKNHVAMAQRQHLTGDTSGSAGAGFLAIPTSAGKSSKEKSLTSSSYGNRTSDERSSQHRGAYAAMAHNRGTSDNSVPPLPLREPQYSSDDDVILAQEPSFVGILLNPRRSLRVVNRD</sequence>
<dbReference type="SUPFAM" id="SSF117281">
    <property type="entry name" value="Kelch motif"/>
    <property type="match status" value="1"/>
</dbReference>
<dbReference type="VEuPathDB" id="FungiDB:AB675_4371"/>
<gene>
    <name evidence="5" type="ORF">AB675_4371</name>
</gene>
<keyword evidence="6" id="KW-1185">Reference proteome</keyword>
<feature type="region of interest" description="Disordered" evidence="3">
    <location>
        <begin position="743"/>
        <end position="795"/>
    </location>
</feature>
<keyword evidence="4" id="KW-1133">Transmembrane helix</keyword>
<evidence type="ECO:0000313" key="5">
    <source>
        <dbReference type="EMBL" id="KPI36609.1"/>
    </source>
</evidence>
<keyword evidence="2" id="KW-0677">Repeat</keyword>
<dbReference type="Proteomes" id="UP000038010">
    <property type="component" value="Unassembled WGS sequence"/>
</dbReference>
<comment type="caution">
    <text evidence="5">The sequence shown here is derived from an EMBL/GenBank/DDBJ whole genome shotgun (WGS) entry which is preliminary data.</text>
</comment>
<evidence type="ECO:0000256" key="1">
    <source>
        <dbReference type="ARBA" id="ARBA00022441"/>
    </source>
</evidence>
<feature type="transmembrane region" description="Helical" evidence="4">
    <location>
        <begin position="139"/>
        <end position="159"/>
    </location>
</feature>
<accession>A0A0N0NJG6</accession>
<keyword evidence="1" id="KW-0880">Kelch repeat</keyword>
<dbReference type="PANTHER" id="PTHR46093">
    <property type="entry name" value="ACYL-COA-BINDING DOMAIN-CONTAINING PROTEIN 5"/>
    <property type="match status" value="1"/>
</dbReference>
<feature type="transmembrane region" description="Helical" evidence="4">
    <location>
        <begin position="676"/>
        <end position="702"/>
    </location>
</feature>
<feature type="compositionally biased region" description="Polar residues" evidence="3">
    <location>
        <begin position="1"/>
        <end position="13"/>
    </location>
</feature>
<keyword evidence="4" id="KW-0812">Transmembrane</keyword>
<feature type="compositionally biased region" description="Low complexity" evidence="3">
    <location>
        <begin position="40"/>
        <end position="55"/>
    </location>
</feature>
<feature type="region of interest" description="Disordered" evidence="3">
    <location>
        <begin position="653"/>
        <end position="672"/>
    </location>
</feature>
<evidence type="ECO:0000256" key="4">
    <source>
        <dbReference type="SAM" id="Phobius"/>
    </source>
</evidence>
<reference evidence="5 6" key="1">
    <citation type="submission" date="2015-06" db="EMBL/GenBank/DDBJ databases">
        <title>Draft genome of the ant-associated black yeast Phialophora attae CBS 131958.</title>
        <authorList>
            <person name="Moreno L.F."/>
            <person name="Stielow B.J."/>
            <person name="de Hoog S."/>
            <person name="Vicente V.A."/>
            <person name="Weiss V.A."/>
            <person name="de Vries M."/>
            <person name="Cruz L.M."/>
            <person name="Souza E.M."/>
        </authorList>
    </citation>
    <scope>NUCLEOTIDE SEQUENCE [LARGE SCALE GENOMIC DNA]</scope>
    <source>
        <strain evidence="5 6">CBS 131958</strain>
    </source>
</reference>
<dbReference type="GeneID" id="28736384"/>
<keyword evidence="4" id="KW-0472">Membrane</keyword>
<dbReference type="Pfam" id="PF24681">
    <property type="entry name" value="Kelch_KLHDC2_KLHL20_DRC7"/>
    <property type="match status" value="1"/>
</dbReference>
<organism evidence="5 6">
    <name type="scientific">Cyphellophora attinorum</name>
    <dbReference type="NCBI Taxonomy" id="1664694"/>
    <lineage>
        <taxon>Eukaryota</taxon>
        <taxon>Fungi</taxon>
        <taxon>Dikarya</taxon>
        <taxon>Ascomycota</taxon>
        <taxon>Pezizomycotina</taxon>
        <taxon>Eurotiomycetes</taxon>
        <taxon>Chaetothyriomycetidae</taxon>
        <taxon>Chaetothyriales</taxon>
        <taxon>Cyphellophoraceae</taxon>
        <taxon>Cyphellophora</taxon>
    </lineage>
</organism>
<dbReference type="RefSeq" id="XP_017996572.1">
    <property type="nucleotide sequence ID" value="XM_018144504.1"/>
</dbReference>